<dbReference type="Proteomes" id="UP001153069">
    <property type="component" value="Unassembled WGS sequence"/>
</dbReference>
<comment type="caution">
    <text evidence="2">The sequence shown here is derived from an EMBL/GenBank/DDBJ whole genome shotgun (WGS) entry which is preliminary data.</text>
</comment>
<evidence type="ECO:0000256" key="1">
    <source>
        <dbReference type="SAM" id="MobiDB-lite"/>
    </source>
</evidence>
<keyword evidence="3" id="KW-1185">Reference proteome</keyword>
<dbReference type="PANTHER" id="PTHR31138">
    <property type="entry name" value="CHROMOSOME 19, WHOLE GENOME SHOTGUN SEQUENCE"/>
    <property type="match status" value="1"/>
</dbReference>
<evidence type="ECO:0008006" key="4">
    <source>
        <dbReference type="Google" id="ProtNLM"/>
    </source>
</evidence>
<evidence type="ECO:0000313" key="3">
    <source>
        <dbReference type="Proteomes" id="UP001153069"/>
    </source>
</evidence>
<dbReference type="EMBL" id="CAICTM010000754">
    <property type="protein sequence ID" value="CAB9516014.1"/>
    <property type="molecule type" value="Genomic_DNA"/>
</dbReference>
<accession>A0A9N8EB79</accession>
<reference evidence="2" key="1">
    <citation type="submission" date="2020-06" db="EMBL/GenBank/DDBJ databases">
        <authorList>
            <consortium name="Plant Systems Biology data submission"/>
        </authorList>
    </citation>
    <scope>NUCLEOTIDE SEQUENCE</scope>
    <source>
        <strain evidence="2">D6</strain>
    </source>
</reference>
<organism evidence="2 3">
    <name type="scientific">Seminavis robusta</name>
    <dbReference type="NCBI Taxonomy" id="568900"/>
    <lineage>
        <taxon>Eukaryota</taxon>
        <taxon>Sar</taxon>
        <taxon>Stramenopiles</taxon>
        <taxon>Ochrophyta</taxon>
        <taxon>Bacillariophyta</taxon>
        <taxon>Bacillariophyceae</taxon>
        <taxon>Bacillariophycidae</taxon>
        <taxon>Naviculales</taxon>
        <taxon>Naviculaceae</taxon>
        <taxon>Seminavis</taxon>
    </lineage>
</organism>
<evidence type="ECO:0000313" key="2">
    <source>
        <dbReference type="EMBL" id="CAB9516014.1"/>
    </source>
</evidence>
<name>A0A9N8EB79_9STRA</name>
<proteinExistence type="predicted"/>
<sequence length="1395" mass="154017">MTADNTKKGIYTPGTVVETMFGVGVVVSHRGKIGAEEAKEGDQEDVPPMVEVRLWRAPGHSIGTAATAFLQPSMIKKQLPVAPGMTTTTIEDIPKKVLVHCYNPSQEKYLVSVAQLQPTKGSKFYPLLLELMSRGDRAVAQAGGLWMQNKDKIQDAALKLAETGEKLGEELQTKAKEVIAETPLQQIATTNIEQGTADATTAAETAVETLKTIFKNEHRPRTSRKSHDHAQGRRFHVLLENGKQRLEQLVQADIPHATEEALSNLGITWNTETSGARREQLEATQQKALEAVDDLLASVQQAAEQFDNFVEASKSDRHLSSIMEHVSSHTTEWQQMTGRLLSTKSGSLFLEGASRIQARAGLILSGGQFGQTVDLQEWTQSMTTKFTKAFTEGDAAVARLKSIELGDATLQKRITKDNISKLLSNLQTSADGKRKEAHETLISVLSRKSVYRDIALLKLERTFCDLEEQFFGADWNSEDAWSAEDLAKLARGEGGTANLFEPIAKRAKQEIDKQLDHAEETVRKQQEAKGGMTKMLNSSGGLVSSSMNAIVEDVVTLLNDDKIVAQGENLIQRGERFLDAIEGVANMDNINDPTNRLVSDAMKVAEKAGITKESIMKDLEKINVDEVLDTAQGAVTDEKKRLLLLSQATDAALDFFLKILPSMPVPPFEGSRTAWFTTCPIFPWKDSRRATTDKRKSVKSLEAAKKAVRDMPKEAAAGTPIEAPDSGSSLLQEESNDEEEFQEADLDITTTSEIGHIKATELLIIDISDVAAVMDGATWNFEQTYFPYLKGKGISDVRMVNGCVRLQFELRKRKRKIQVEKVAGEEGETEEKEIWEPVLCLHDRSCTIGEVFVSLQGEGRVAWLLNKLADFFKGPVGTYVARQIVAVLSNKSGVILDKLNNVLSPYWDLILSTAGLKMDDLVEADHRVVTAADAEDNENTVELVWRERLPLGLNLLLNDESGQVKVVDLPRGSQARKVCEARMLDPEVFKGATIVAVNGCRFFEPEEVYDALRDPIRPKTVLFELAESEEAERVQEFVADAMNEKERKIKEAATGTTPLKEQSTNGEPTKGKFATHTYEITQPGHLGIEFGEAPDNFGLVVTGFVPAEDGTAQAAESSGKIHRHDLLTHINDKLVIGENGTGREKAFEILQSEGSSRPLTLTFSPPYLIRQVFEASATERKPTSAAQQNFVWKNGILIGDYLIFINGTSVGAGSRWLGEGPAPTLEEVYGILRDPQNYPMGLTFARPRQTENDDKSWSFLGNNKQTPQKDEKNLFNDEDSETVAVSTERLELLGCVFDVAEGTNDIVVTDFYAVSGYFQNTLSPVARRDGSSQIVKLAVESIDGQFVPTYASKDMVLNAIKRSWSKERRVEVLFSDDACKQWVHSLMATPETSDQ</sequence>
<feature type="region of interest" description="Disordered" evidence="1">
    <location>
        <begin position="709"/>
        <end position="744"/>
    </location>
</feature>
<protein>
    <recommendedName>
        <fullName evidence="4">PDZ domain-containing protein</fullName>
    </recommendedName>
</protein>
<dbReference type="OrthoDB" id="2157641at2759"/>
<gene>
    <name evidence="2" type="ORF">SEMRO_755_G197550.1</name>
</gene>
<feature type="compositionally biased region" description="Acidic residues" evidence="1">
    <location>
        <begin position="734"/>
        <end position="744"/>
    </location>
</feature>
<dbReference type="PANTHER" id="PTHR31138:SF1">
    <property type="entry name" value="PDZ DOMAIN-CONTAINING PROTEIN"/>
    <property type="match status" value="1"/>
</dbReference>